<organism evidence="4 5">
    <name type="scientific">Streptomyces evansiae</name>
    <dbReference type="NCBI Taxonomy" id="3075535"/>
    <lineage>
        <taxon>Bacteria</taxon>
        <taxon>Bacillati</taxon>
        <taxon>Actinomycetota</taxon>
        <taxon>Actinomycetes</taxon>
        <taxon>Kitasatosporales</taxon>
        <taxon>Streptomycetaceae</taxon>
        <taxon>Streptomyces</taxon>
    </lineage>
</organism>
<dbReference type="InterPro" id="IPR001011">
    <property type="entry name" value="Acid_Pase_classA_bac"/>
</dbReference>
<name>A0ABD5E758_9ACTN</name>
<dbReference type="InterPro" id="IPR036938">
    <property type="entry name" value="PAP2/HPO_sf"/>
</dbReference>
<feature type="chain" id="PRO_5044750985" evidence="2">
    <location>
        <begin position="20"/>
        <end position="967"/>
    </location>
</feature>
<feature type="signal peptide" evidence="2">
    <location>
        <begin position="1"/>
        <end position="19"/>
    </location>
</feature>
<feature type="domain" description="Phosphatidic acid phosphatase type 2/haloperoxidase" evidence="3">
    <location>
        <begin position="694"/>
        <end position="814"/>
    </location>
</feature>
<accession>A0ABD5E758</accession>
<protein>
    <submittedName>
        <fullName evidence="4">Phosphatase PAP2 family protein</fullName>
    </submittedName>
</protein>
<proteinExistence type="predicted"/>
<reference evidence="5" key="1">
    <citation type="submission" date="2023-07" db="EMBL/GenBank/DDBJ databases">
        <title>30 novel species of actinomycetes from the DSMZ collection.</title>
        <authorList>
            <person name="Nouioui I."/>
        </authorList>
    </citation>
    <scope>NUCLEOTIDE SEQUENCE [LARGE SCALE GENOMIC DNA]</scope>
    <source>
        <strain evidence="5">DSM 41982</strain>
    </source>
</reference>
<dbReference type="AlphaFoldDB" id="A0ABD5E758"/>
<sequence length="967" mass="102852">MAILAALVLVPLGGQPVAAATGGPPDDSPPAGGYWSASYEPGTSRPAGFPAAGAARNLRGETAGPTARVVTARSDHANATSVDENADSLFDQDSATKWYASGSGRPTDARPVHVIYELRSPQALSGYSLTSANDAPPRDPAAWTVLGSNSAAAAENADDSSWSALGEEKDQRFAARGQSNFYALATTRAYRYYQLRLTDTCADRCEGATGDRTKLQLADWTPRGLPDAGTSPLGVAVENADAGGAADGSYALRYAAQVPKSGPARSSVVLRSGLDVPLGEGATLSYAVRPQDAVSAHVSVDVVHTDAKGRHPRVRTTRPAGKREEAAAPGGWRTVSVGLGALAGRRITEVRLRYDDPAAKAGSRISGWIDDIKLGKPLLDASTTWTYLDAPGVDPAAGDADRTAWTRPGSPPRGVPWKTAAGPFGVKNQGTDLGPDFPVRTRLNLHKDGSTGDTVEAYFFRTDFTMDRATIDASGGLVGTVVHDDTVTVYLNGRRLAGRNDGAITKNLQYQTPEGTSGQGDPLRTAFVVPASALRAGTNTLAVEVHQCDRTSSDAYFRLESLVPAQGSLPFTDEQLSTVHDSDRLPAAPDGGDYFTWLLRSFTEARDTPSLMGENQALPAGTRYDELTALNDRTVVDINNAPADATDPEVHEALIDGRSSPYRTMADGLGARLGTLYAQALRNGELPRTEALLSGRVEHTPGSSADWYQTAKNTYQYKRPFVRMGFTDEDGLIKPWDSRGGYDGLAKDGSFPSGHTSHGYAQGIVLATLLPELAPQILARASEYGEHRILLAFHYPTDIMGGRIVGERTAQGRWSDPGFRTLLEQAQDELRAVLARKCRESGAGDTLARCIAHDRPYLPTDEALDVYTHRLTYGFPRIGTKDLPPAVPAGAEDLLRTALPKLSAAQRRTVLAATQLPSGYALDEDGAPGSWQRLNLAAAMTAKVAAHRDGTLTVNGVHVDREGVPTH</sequence>
<dbReference type="SUPFAM" id="SSF49785">
    <property type="entry name" value="Galactose-binding domain-like"/>
    <property type="match status" value="1"/>
</dbReference>
<dbReference type="SUPFAM" id="SSF48317">
    <property type="entry name" value="Acid phosphatase/Vanadium-dependent haloperoxidase"/>
    <property type="match status" value="1"/>
</dbReference>
<dbReference type="Proteomes" id="UP001183607">
    <property type="component" value="Unassembled WGS sequence"/>
</dbReference>
<dbReference type="CDD" id="cd03397">
    <property type="entry name" value="PAP2_acid_phosphatase"/>
    <property type="match status" value="1"/>
</dbReference>
<evidence type="ECO:0000256" key="2">
    <source>
        <dbReference type="SAM" id="SignalP"/>
    </source>
</evidence>
<comment type="caution">
    <text evidence="4">The sequence shown here is derived from an EMBL/GenBank/DDBJ whole genome shotgun (WGS) entry which is preliminary data.</text>
</comment>
<evidence type="ECO:0000256" key="1">
    <source>
        <dbReference type="SAM" id="MobiDB-lite"/>
    </source>
</evidence>
<dbReference type="RefSeq" id="WP_311677073.1">
    <property type="nucleotide sequence ID" value="NZ_JAVRER010000017.1"/>
</dbReference>
<dbReference type="Pfam" id="PF01569">
    <property type="entry name" value="PAP2"/>
    <property type="match status" value="1"/>
</dbReference>
<dbReference type="Gene3D" id="1.20.144.10">
    <property type="entry name" value="Phosphatidic acid phosphatase type 2/haloperoxidase"/>
    <property type="match status" value="1"/>
</dbReference>
<gene>
    <name evidence="4" type="ORF">RM574_13425</name>
</gene>
<evidence type="ECO:0000259" key="3">
    <source>
        <dbReference type="SMART" id="SM00014"/>
    </source>
</evidence>
<keyword evidence="2" id="KW-0732">Signal</keyword>
<feature type="region of interest" description="Disordered" evidence="1">
    <location>
        <begin position="308"/>
        <end position="328"/>
    </location>
</feature>
<dbReference type="InterPro" id="IPR008979">
    <property type="entry name" value="Galactose-bd-like_sf"/>
</dbReference>
<evidence type="ECO:0000313" key="4">
    <source>
        <dbReference type="EMBL" id="MDT0416488.1"/>
    </source>
</evidence>
<dbReference type="InterPro" id="IPR000326">
    <property type="entry name" value="PAP2/HPO"/>
</dbReference>
<dbReference type="EMBL" id="JAVRER010000017">
    <property type="protein sequence ID" value="MDT0416488.1"/>
    <property type="molecule type" value="Genomic_DNA"/>
</dbReference>
<dbReference type="SMART" id="SM00014">
    <property type="entry name" value="acidPPc"/>
    <property type="match status" value="1"/>
</dbReference>
<evidence type="ECO:0000313" key="5">
    <source>
        <dbReference type="Proteomes" id="UP001183607"/>
    </source>
</evidence>
<dbReference type="Gene3D" id="2.60.120.260">
    <property type="entry name" value="Galactose-binding domain-like"/>
    <property type="match status" value="2"/>
</dbReference>
<feature type="compositionally biased region" description="Low complexity" evidence="1">
    <location>
        <begin position="20"/>
        <end position="33"/>
    </location>
</feature>
<feature type="region of interest" description="Disordered" evidence="1">
    <location>
        <begin position="20"/>
        <end position="39"/>
    </location>
</feature>